<reference evidence="5 6" key="1">
    <citation type="submission" date="2018-12" db="EMBL/GenBank/DDBJ databases">
        <authorList>
            <person name="Criscuolo A."/>
        </authorList>
    </citation>
    <scope>NUCLEOTIDE SEQUENCE [LARGE SCALE GENOMIC DNA]</scope>
    <source>
        <strain evidence="5">ACIP1116281</strain>
    </source>
</reference>
<evidence type="ECO:0000256" key="1">
    <source>
        <dbReference type="ARBA" id="ARBA00010947"/>
    </source>
</evidence>
<gene>
    <name evidence="5" type="primary">trzD_2</name>
    <name evidence="5" type="ORF">DEVEQU_00029</name>
</gene>
<evidence type="ECO:0000256" key="2">
    <source>
        <dbReference type="ARBA" id="ARBA00011881"/>
    </source>
</evidence>
<comment type="subunit">
    <text evidence="2 4">Homotetramer.</text>
</comment>
<dbReference type="InterPro" id="IPR043008">
    <property type="entry name" value="AtzD/Barbiturase_RUA"/>
</dbReference>
<comment type="function">
    <text evidence="4">Cyclic amide hydrolase of unknown substrate specificity. Catalyzes the hydrolytic ring-opening of a cyclic amide. Does not act on cyanuric acid nor barbituric acid.</text>
</comment>
<accession>A0A3S4CPG0</accession>
<dbReference type="InterPro" id="IPR043007">
    <property type="entry name" value="AtzD/Barbiturase_RUC"/>
</dbReference>
<evidence type="ECO:0000256" key="4">
    <source>
        <dbReference type="HAMAP-Rule" id="MF_01989"/>
    </source>
</evidence>
<protein>
    <recommendedName>
        <fullName evidence="4">Cyclic amide hydrolase</fullName>
        <shortName evidence="4">CyAH</shortName>
        <ecNumber evidence="4">3.5.2.-</ecNumber>
    </recommendedName>
    <alternativeName>
        <fullName evidence="4">Ring-opening amidohydrolase</fullName>
    </alternativeName>
</protein>
<dbReference type="InterPro" id="IPR014086">
    <property type="entry name" value="AtzD/Barbiturase"/>
</dbReference>
<feature type="binding site" evidence="4">
    <location>
        <position position="183"/>
    </location>
    <ligand>
        <name>substrate</name>
    </ligand>
</feature>
<feature type="region of interest" description="RU C" evidence="4">
    <location>
        <begin position="244"/>
        <end position="348"/>
    </location>
</feature>
<comment type="similarity">
    <text evidence="1 4">Belongs to the cyclic amide hydrolase (CyAH) family.</text>
</comment>
<dbReference type="Gene3D" id="3.30.1330.160">
    <property type="entry name" value="Cyanuric acid hydrolase/Barbituras, RU C"/>
    <property type="match status" value="1"/>
</dbReference>
<dbReference type="EC" id="3.5.2.-" evidence="4"/>
<dbReference type="EMBL" id="UZWD01000004">
    <property type="protein sequence ID" value="VDS02910.1"/>
    <property type="molecule type" value="Genomic_DNA"/>
</dbReference>
<feature type="binding site" evidence="4">
    <location>
        <begin position="326"/>
        <end position="327"/>
    </location>
    <ligand>
        <name>substrate</name>
    </ligand>
</feature>
<evidence type="ECO:0000256" key="3">
    <source>
        <dbReference type="ARBA" id="ARBA00022801"/>
    </source>
</evidence>
<dbReference type="Gene3D" id="3.30.1330.180">
    <property type="entry name" value="Cyanuric acid hydrolase/Barbiturase, RU B"/>
    <property type="match status" value="1"/>
</dbReference>
<dbReference type="InterPro" id="IPR043006">
    <property type="entry name" value="AtzD/Barbiturase_RUB"/>
</dbReference>
<dbReference type="GO" id="GO:0016812">
    <property type="term" value="F:hydrolase activity, acting on carbon-nitrogen (but not peptide) bonds, in cyclic amides"/>
    <property type="evidence" value="ECO:0007669"/>
    <property type="project" value="UniProtKB-UniRule"/>
</dbReference>
<feature type="binding site" evidence="4">
    <location>
        <position position="307"/>
    </location>
    <ligand>
        <name>substrate</name>
    </ligand>
</feature>
<sequence>MAAPSDTSELKGLIASGALDPREIVAVIGKTEGNGGANDFTRALATLSFALALEPHLGRAKEAIMSEIAFVWSGGTEGVLSPHATVFTRSNASTIPPASPRLALGLAMTRDIAPDEFGTPAHVILVADAVRQALADADIKDPADVHYVQVKGPLLTPAAIASAKAAGQALVTDDPNGSKPFARGAMALGVAVGLGEVQAEKVTPASIARDMNLYSKVASTSAGGELTKCEIILFGNSPSASSDYSIGHATLKDALDASAVGAAARSANAAVEDIVTVFAKAEASTMLRGRRTTMYSDADINYERHARAAVGAVIASVTGDPAIFLSGGTEHQCPPGEAPIAAIVRARS</sequence>
<evidence type="ECO:0000313" key="5">
    <source>
        <dbReference type="EMBL" id="VDS02910.1"/>
    </source>
</evidence>
<name>A0A3S4CPG0_9HYPH</name>
<feature type="binding site" evidence="4">
    <location>
        <begin position="73"/>
        <end position="74"/>
    </location>
    <ligand>
        <name>substrate</name>
    </ligand>
</feature>
<dbReference type="Gene3D" id="3.30.1330.170">
    <property type="entry name" value="Cyanuric acid hydrolase/Barbiturase, RU A"/>
    <property type="match status" value="1"/>
</dbReference>
<feature type="region of interest" description="RU A" evidence="4">
    <location>
        <begin position="1"/>
        <end position="92"/>
    </location>
</feature>
<dbReference type="Pfam" id="PF09663">
    <property type="entry name" value="Amido_AtzD_TrzD"/>
    <property type="match status" value="1"/>
</dbReference>
<organism evidence="5 6">
    <name type="scientific">Devosia equisanguinis</name>
    <dbReference type="NCBI Taxonomy" id="2490941"/>
    <lineage>
        <taxon>Bacteria</taxon>
        <taxon>Pseudomonadati</taxon>
        <taxon>Pseudomonadota</taxon>
        <taxon>Alphaproteobacteria</taxon>
        <taxon>Hyphomicrobiales</taxon>
        <taxon>Devosiaceae</taxon>
        <taxon>Devosia</taxon>
    </lineage>
</organism>
<keyword evidence="3 4" id="KW-0378">Hydrolase</keyword>
<dbReference type="NCBIfam" id="TIGR02714">
    <property type="entry name" value="amido_AtzD_TrzD"/>
    <property type="match status" value="1"/>
</dbReference>
<evidence type="ECO:0000313" key="6">
    <source>
        <dbReference type="Proteomes" id="UP000268844"/>
    </source>
</evidence>
<dbReference type="Proteomes" id="UP000268844">
    <property type="component" value="Unassembled WGS sequence"/>
</dbReference>
<proteinExistence type="inferred from homology"/>
<dbReference type="AlphaFoldDB" id="A0A3S4CPG0"/>
<feature type="binding site" evidence="4">
    <location>
        <position position="42"/>
    </location>
    <ligand>
        <name>substrate</name>
    </ligand>
</feature>
<feature type="region of interest" description="RU B" evidence="4">
    <location>
        <begin position="101"/>
        <end position="238"/>
    </location>
</feature>
<comment type="caution">
    <text evidence="4">Lacks conserved residue(s) required for the propagation of feature annotation.</text>
</comment>
<keyword evidence="6" id="KW-1185">Reference proteome</keyword>
<feature type="active site" evidence="4">
    <location>
        <position position="151"/>
    </location>
</feature>
<comment type="domain">
    <text evidence="4">The monomer structure is formed from three repeating units (RUs) that share the same structure as one another. The monomer and the active site possess nearly threefold rotational symmetry, to the extent that the active site possesses three potential Ser-Lys catalytic dyads, but one of the 3 active site surfaces varies in composition suggesting it is involved in confering substrate specificity.</text>
</comment>
<feature type="binding site" evidence="4">
    <location>
        <begin position="221"/>
        <end position="222"/>
    </location>
    <ligand>
        <name>substrate</name>
    </ligand>
</feature>
<dbReference type="HAMAP" id="MF_01989">
    <property type="entry name" value="Cyc_amidohydrol"/>
    <property type="match status" value="1"/>
</dbReference>
<feature type="active site" description="Nucleophile" evidence="4">
    <location>
        <position position="221"/>
    </location>
</feature>